<dbReference type="Gene3D" id="3.40.720.10">
    <property type="entry name" value="Alkaline Phosphatase, subunit A"/>
    <property type="match status" value="3"/>
</dbReference>
<evidence type="ECO:0000256" key="4">
    <source>
        <dbReference type="ARBA" id="ARBA00022801"/>
    </source>
</evidence>
<evidence type="ECO:0000259" key="8">
    <source>
        <dbReference type="Pfam" id="PF00884"/>
    </source>
</evidence>
<keyword evidence="6" id="KW-0472">Membrane</keyword>
<organism evidence="9 10">
    <name type="scientific">Gasterosteus aculeatus aculeatus</name>
    <name type="common">three-spined stickleback</name>
    <dbReference type="NCBI Taxonomy" id="481459"/>
    <lineage>
        <taxon>Eukaryota</taxon>
        <taxon>Metazoa</taxon>
        <taxon>Chordata</taxon>
        <taxon>Craniata</taxon>
        <taxon>Vertebrata</taxon>
        <taxon>Euteleostomi</taxon>
        <taxon>Actinopterygii</taxon>
        <taxon>Neopterygii</taxon>
        <taxon>Teleostei</taxon>
        <taxon>Neoteleostei</taxon>
        <taxon>Acanthomorphata</taxon>
        <taxon>Eupercaria</taxon>
        <taxon>Perciformes</taxon>
        <taxon>Cottioidei</taxon>
        <taxon>Gasterosteales</taxon>
        <taxon>Gasterosteidae</taxon>
        <taxon>Gasterosteus</taxon>
    </lineage>
</organism>
<evidence type="ECO:0000256" key="5">
    <source>
        <dbReference type="ARBA" id="ARBA00022837"/>
    </source>
</evidence>
<dbReference type="PANTHER" id="PTHR42693:SF9">
    <property type="entry name" value="STERYL-SULFATASE"/>
    <property type="match status" value="1"/>
</dbReference>
<reference evidence="9" key="3">
    <citation type="submission" date="2025-09" db="UniProtKB">
        <authorList>
            <consortium name="Ensembl"/>
        </authorList>
    </citation>
    <scope>IDENTIFICATION</scope>
</reference>
<dbReference type="GeneTree" id="ENSGT00940000161153"/>
<dbReference type="InterPro" id="IPR017850">
    <property type="entry name" value="Alkaline_phosphatase_core_sf"/>
</dbReference>
<keyword evidence="6" id="KW-0812">Transmembrane</keyword>
<protein>
    <submittedName>
        <fullName evidence="9">Steroid sulfatase (microsomal), isozyme S</fullName>
    </submittedName>
</protein>
<feature type="domain" description="Sulfatase N-terminal" evidence="8">
    <location>
        <begin position="318"/>
        <end position="362"/>
    </location>
</feature>
<comment type="similarity">
    <text evidence="2">Belongs to the sulfatase family.</text>
</comment>
<dbReference type="PROSITE" id="PS00149">
    <property type="entry name" value="SULFATASE_2"/>
    <property type="match status" value="1"/>
</dbReference>
<evidence type="ECO:0000313" key="10">
    <source>
        <dbReference type="Proteomes" id="UP000007635"/>
    </source>
</evidence>
<dbReference type="InterPro" id="IPR050738">
    <property type="entry name" value="Sulfatase"/>
</dbReference>
<dbReference type="Proteomes" id="UP000007635">
    <property type="component" value="Chromosome I"/>
</dbReference>
<reference evidence="9" key="2">
    <citation type="submission" date="2025-08" db="UniProtKB">
        <authorList>
            <consortium name="Ensembl"/>
        </authorList>
    </citation>
    <scope>IDENTIFICATION</scope>
</reference>
<dbReference type="GO" id="GO:0004065">
    <property type="term" value="F:arylsulfatase activity"/>
    <property type="evidence" value="ECO:0007669"/>
    <property type="project" value="TreeGrafter"/>
</dbReference>
<dbReference type="Pfam" id="PF14707">
    <property type="entry name" value="Sulfatase_C"/>
    <property type="match status" value="1"/>
</dbReference>
<dbReference type="PROSITE" id="PS51257">
    <property type="entry name" value="PROKAR_LIPOPROTEIN"/>
    <property type="match status" value="1"/>
</dbReference>
<dbReference type="InterPro" id="IPR024607">
    <property type="entry name" value="Sulfatase_CS"/>
</dbReference>
<evidence type="ECO:0000256" key="2">
    <source>
        <dbReference type="ARBA" id="ARBA00008779"/>
    </source>
</evidence>
<feature type="chain" id="PRO_5042904955" evidence="7">
    <location>
        <begin position="25"/>
        <end position="531"/>
    </location>
</feature>
<dbReference type="SUPFAM" id="SSF53649">
    <property type="entry name" value="Alkaline phosphatase-like"/>
    <property type="match status" value="1"/>
</dbReference>
<evidence type="ECO:0000256" key="1">
    <source>
        <dbReference type="ARBA" id="ARBA00001913"/>
    </source>
</evidence>
<evidence type="ECO:0000256" key="6">
    <source>
        <dbReference type="SAM" id="Phobius"/>
    </source>
</evidence>
<feature type="domain" description="Sulfatase N-terminal" evidence="8">
    <location>
        <begin position="27"/>
        <end position="315"/>
    </location>
</feature>
<proteinExistence type="inferred from homology"/>
<dbReference type="FunFam" id="3.30.1120.10:FF:000001">
    <property type="entry name" value="Arylsulfatase E"/>
    <property type="match status" value="1"/>
</dbReference>
<reference evidence="9 10" key="1">
    <citation type="journal article" date="2021" name="G3 (Bethesda)">
        <title>Improved contiguity of the threespine stickleback genome using long-read sequencing.</title>
        <authorList>
            <person name="Nath S."/>
            <person name="Shaw D.E."/>
            <person name="White M.A."/>
        </authorList>
    </citation>
    <scope>NUCLEOTIDE SEQUENCE [LARGE SCALE GENOMIC DNA]</scope>
    <source>
        <strain evidence="9 10">Lake Benthic</strain>
    </source>
</reference>
<dbReference type="Ensembl" id="ENSGACT00000084149.1">
    <property type="protein sequence ID" value="ENSGACP00000035771.1"/>
    <property type="gene ID" value="ENSGACG00000015197.2"/>
</dbReference>
<dbReference type="PROSITE" id="PS00523">
    <property type="entry name" value="SULFATASE_1"/>
    <property type="match status" value="1"/>
</dbReference>
<feature type="signal peptide" evidence="7">
    <location>
        <begin position="1"/>
        <end position="24"/>
    </location>
</feature>
<comment type="cofactor">
    <cofactor evidence="1">
        <name>Ca(2+)</name>
        <dbReference type="ChEBI" id="CHEBI:29108"/>
    </cofactor>
</comment>
<keyword evidence="4" id="KW-0378">Hydrolase</keyword>
<accession>A0AAQ4PDJ8</accession>
<feature type="transmembrane region" description="Helical" evidence="6">
    <location>
        <begin position="212"/>
        <end position="236"/>
    </location>
</feature>
<dbReference type="Pfam" id="PF00884">
    <property type="entry name" value="Sulfatase"/>
    <property type="match status" value="2"/>
</dbReference>
<feature type="transmembrane region" description="Helical" evidence="6">
    <location>
        <begin position="184"/>
        <end position="205"/>
    </location>
</feature>
<sequence length="531" mass="58910">MKAIMQPSSVLLLLWLSCVSPLEGTKPNFVLIMVDDLGIGDLGCYGNTTLRTPNIDQLAQEGVKLTHHIAAASLCTPSRAAFLTGRYPIRSGVAGYHRPGVFLFNAASGGLPSHEITFANIAKQQGYKTALIGKWHLGLNCESSEDHCHHPSVHGFDYFFGIPLTNLRDCRSGHGTVFQFHKYIPYRALAAVLVAAGSLCHVGAINPRGGRVLGLLGLAALVTGLAVGFVALMPYLNCVLMRNHLVVEQPFASENLTQRTTREAVDFLERNSAGPLLLFFSFIQVHTAMFASAAFRGTSRHGIYGDAVHEVDWSVAGKSTNWEGGIRVPGILRWPGNIPSGREVDEPTSNMDLFPTLVRLSGASVPVDREIDGRDLVDLLQGRVERPTHEFLFHYCNIYLNAVRWHPQNSSSVWKAFYFTPNFYPENETACFHTHTCFCSKGYVTYHDPPLLFDLTRDPSESTPLTPDKEPAFHSVLAAMEAAVEQHRRSVEPVESQMSWWNLMWKPWLQPCCSTLAQLCQCERDEERGDD</sequence>
<evidence type="ECO:0000313" key="9">
    <source>
        <dbReference type="Ensembl" id="ENSGACP00000035771.1"/>
    </source>
</evidence>
<dbReference type="GO" id="GO:0005783">
    <property type="term" value="C:endoplasmic reticulum"/>
    <property type="evidence" value="ECO:0007669"/>
    <property type="project" value="UniProtKB-ARBA"/>
</dbReference>
<evidence type="ECO:0000256" key="7">
    <source>
        <dbReference type="SAM" id="SignalP"/>
    </source>
</evidence>
<dbReference type="GO" id="GO:0046872">
    <property type="term" value="F:metal ion binding"/>
    <property type="evidence" value="ECO:0007669"/>
    <property type="project" value="UniProtKB-KW"/>
</dbReference>
<keyword evidence="5" id="KW-0106">Calcium</keyword>
<evidence type="ECO:0000256" key="3">
    <source>
        <dbReference type="ARBA" id="ARBA00022723"/>
    </source>
</evidence>
<keyword evidence="10" id="KW-1185">Reference proteome</keyword>
<keyword evidence="6" id="KW-1133">Transmembrane helix</keyword>
<dbReference type="AlphaFoldDB" id="A0AAQ4PDJ8"/>
<keyword evidence="3" id="KW-0479">Metal-binding</keyword>
<dbReference type="PANTHER" id="PTHR42693">
    <property type="entry name" value="ARYLSULFATASE FAMILY MEMBER"/>
    <property type="match status" value="1"/>
</dbReference>
<dbReference type="Gene3D" id="3.30.1120.10">
    <property type="match status" value="1"/>
</dbReference>
<keyword evidence="7" id="KW-0732">Signal</keyword>
<name>A0AAQ4PDJ8_GASAC</name>
<dbReference type="InterPro" id="IPR000917">
    <property type="entry name" value="Sulfatase_N"/>
</dbReference>